<dbReference type="EMBL" id="CAKLBY020000169">
    <property type="protein sequence ID" value="CAK7930859.1"/>
    <property type="molecule type" value="Genomic_DNA"/>
</dbReference>
<accession>A0AAV1U7V4</accession>
<name>A0AAV1U7V4_9STRA</name>
<comment type="caution">
    <text evidence="1">The sequence shown here is derived from an EMBL/GenBank/DDBJ whole genome shotgun (WGS) entry which is preliminary data.</text>
</comment>
<dbReference type="PANTHER" id="PTHR31902">
    <property type="entry name" value="ACTIN PATCHES DISTAL PROTEIN 1"/>
    <property type="match status" value="1"/>
</dbReference>
<organism evidence="1 2">
    <name type="scientific">Peronospora matthiolae</name>
    <dbReference type="NCBI Taxonomy" id="2874970"/>
    <lineage>
        <taxon>Eukaryota</taxon>
        <taxon>Sar</taxon>
        <taxon>Stramenopiles</taxon>
        <taxon>Oomycota</taxon>
        <taxon>Peronosporomycetes</taxon>
        <taxon>Peronosporales</taxon>
        <taxon>Peronosporaceae</taxon>
        <taxon>Peronospora</taxon>
    </lineage>
</organism>
<dbReference type="SUPFAM" id="SSF52833">
    <property type="entry name" value="Thioredoxin-like"/>
    <property type="match status" value="1"/>
</dbReference>
<evidence type="ECO:0000313" key="2">
    <source>
        <dbReference type="Proteomes" id="UP001162060"/>
    </source>
</evidence>
<dbReference type="AlphaFoldDB" id="A0AAV1U7V4"/>
<dbReference type="Pfam" id="PF06999">
    <property type="entry name" value="Suc_Fer-like"/>
    <property type="match status" value="1"/>
</dbReference>
<protein>
    <submittedName>
        <fullName evidence="1">Uncharacterized protein</fullName>
    </submittedName>
</protein>
<dbReference type="Gene3D" id="3.40.30.10">
    <property type="entry name" value="Glutaredoxin"/>
    <property type="match status" value="1"/>
</dbReference>
<dbReference type="Proteomes" id="UP001162060">
    <property type="component" value="Unassembled WGS sequence"/>
</dbReference>
<dbReference type="InterPro" id="IPR036249">
    <property type="entry name" value="Thioredoxin-like_sf"/>
</dbReference>
<evidence type="ECO:0000313" key="1">
    <source>
        <dbReference type="EMBL" id="CAK7930859.1"/>
    </source>
</evidence>
<reference evidence="1" key="1">
    <citation type="submission" date="2024-01" db="EMBL/GenBank/DDBJ databases">
        <authorList>
            <person name="Webb A."/>
        </authorList>
    </citation>
    <scope>NUCLEOTIDE SEQUENCE</scope>
    <source>
        <strain evidence="1">Pm1</strain>
    </source>
</reference>
<dbReference type="InterPro" id="IPR009737">
    <property type="entry name" value="Aim32/Apd1-like"/>
</dbReference>
<dbReference type="PANTHER" id="PTHR31902:SF14">
    <property type="entry name" value="ACTIN PATCHES DISTAL PROTEIN 1"/>
    <property type="match status" value="1"/>
</dbReference>
<dbReference type="CDD" id="cd03062">
    <property type="entry name" value="TRX_Fd_Sucrase"/>
    <property type="match status" value="1"/>
</dbReference>
<gene>
    <name evidence="1" type="ORF">PM001_LOCUS16009</name>
</gene>
<proteinExistence type="predicted"/>
<sequence length="215" mass="24061">MYDGDVTKVRASPLLVTAAIPYTESYSSTLEQKQGKELVDSGKQETHDLLVFPDAVRIHNVRLSQISMLVHEALEKAGDLTALLKREKMQSTHMKEGYHIMVCGHAARDVRCGCKGPELLQWLNASTFDKPLTLWISSHLGGHRFAATCIAYPTGDWFGLLNDPDKAKDMLDAINDEDPLRVYNLWRGRMGLTVQDMHRAVKERVGRAEDVASQA</sequence>